<comment type="caution">
    <text evidence="1">The sequence shown here is derived from an EMBL/GenBank/DDBJ whole genome shotgun (WGS) entry which is preliminary data.</text>
</comment>
<dbReference type="RefSeq" id="WP_389361153.1">
    <property type="nucleotide sequence ID" value="NZ_JBIACK010000004.1"/>
</dbReference>
<protein>
    <submittedName>
        <fullName evidence="1">Uncharacterized protein</fullName>
    </submittedName>
</protein>
<organism evidence="1 2">
    <name type="scientific">Cytobacillus spartinae</name>
    <dbReference type="NCBI Taxonomy" id="3299023"/>
    <lineage>
        <taxon>Bacteria</taxon>
        <taxon>Bacillati</taxon>
        <taxon>Bacillota</taxon>
        <taxon>Bacilli</taxon>
        <taxon>Bacillales</taxon>
        <taxon>Bacillaceae</taxon>
        <taxon>Cytobacillus</taxon>
    </lineage>
</organism>
<evidence type="ECO:0000313" key="1">
    <source>
        <dbReference type="EMBL" id="MFE8701225.1"/>
    </source>
</evidence>
<reference evidence="1 2" key="1">
    <citation type="submission" date="2024-08" db="EMBL/GenBank/DDBJ databases">
        <title>Two novel Cytobacillus novel species.</title>
        <authorList>
            <person name="Liu G."/>
        </authorList>
    </citation>
    <scope>NUCLEOTIDE SEQUENCE [LARGE SCALE GENOMIC DNA]</scope>
    <source>
        <strain evidence="1 2">FJAT-54145</strain>
    </source>
</reference>
<sequence>MKPKSFEEVVKSYIGQTIQTVYGPSLVVGIIEEDGEKLIHLKEFGEEDYTIECTEEKWNALTK</sequence>
<proteinExistence type="predicted"/>
<dbReference type="EMBL" id="JBIACK010000004">
    <property type="protein sequence ID" value="MFE8701225.1"/>
    <property type="molecule type" value="Genomic_DNA"/>
</dbReference>
<dbReference type="Proteomes" id="UP001601059">
    <property type="component" value="Unassembled WGS sequence"/>
</dbReference>
<accession>A0ABW6KD91</accession>
<name>A0ABW6KD91_9BACI</name>
<evidence type="ECO:0000313" key="2">
    <source>
        <dbReference type="Proteomes" id="UP001601059"/>
    </source>
</evidence>
<keyword evidence="2" id="KW-1185">Reference proteome</keyword>
<gene>
    <name evidence="1" type="ORF">ACFYKX_11520</name>
</gene>